<feature type="region of interest" description="Disordered" evidence="1">
    <location>
        <begin position="430"/>
        <end position="449"/>
    </location>
</feature>
<evidence type="ECO:0000256" key="1">
    <source>
        <dbReference type="SAM" id="MobiDB-lite"/>
    </source>
</evidence>
<feature type="compositionally biased region" description="Low complexity" evidence="1">
    <location>
        <begin position="218"/>
        <end position="255"/>
    </location>
</feature>
<feature type="compositionally biased region" description="Low complexity" evidence="1">
    <location>
        <begin position="125"/>
        <end position="165"/>
    </location>
</feature>
<feature type="compositionally biased region" description="Low complexity" evidence="1">
    <location>
        <begin position="98"/>
        <end position="113"/>
    </location>
</feature>
<dbReference type="EMBL" id="JAACJL010000044">
    <property type="protein sequence ID" value="KAF4615091.1"/>
    <property type="molecule type" value="Genomic_DNA"/>
</dbReference>
<organism evidence="2 3">
    <name type="scientific">Agrocybe pediades</name>
    <dbReference type="NCBI Taxonomy" id="84607"/>
    <lineage>
        <taxon>Eukaryota</taxon>
        <taxon>Fungi</taxon>
        <taxon>Dikarya</taxon>
        <taxon>Basidiomycota</taxon>
        <taxon>Agaricomycotina</taxon>
        <taxon>Agaricomycetes</taxon>
        <taxon>Agaricomycetidae</taxon>
        <taxon>Agaricales</taxon>
        <taxon>Agaricineae</taxon>
        <taxon>Strophariaceae</taxon>
        <taxon>Agrocybe</taxon>
    </lineage>
</organism>
<comment type="caution">
    <text evidence="2">The sequence shown here is derived from an EMBL/GenBank/DDBJ whole genome shotgun (WGS) entry which is preliminary data.</text>
</comment>
<feature type="compositionally biased region" description="Low complexity" evidence="1">
    <location>
        <begin position="294"/>
        <end position="308"/>
    </location>
</feature>
<accession>A0A8H4QQ47</accession>
<dbReference type="AlphaFoldDB" id="A0A8H4QQ47"/>
<sequence length="830" mass="87374">MAAVSSSSTGSILLSPRIPADGPSSSSSYPAATLHPSSAATMSMSNAHSPRRRIRFAPLPDPRRAVLITDDGDEVPLPLPEEELNHFPASLVLGPPILNKSNLTNNSTTANGNTDDERDNKEMMSSTLSMSTASSSSASSSSSSTSTPRSDSSPISSVGSSPVTPNAALPAVSSSSSTSKSCVPPLLASHSISNNTAPRPPPSKPRTGLSLLRPFKRSSTSSSSSSSHSLTPTPSIDTPQPSASTPQLPSTTSSGSGSGHAHRARKALSLVSPEEILTLGTINLFRASSRESTDSSSTFTTNVNNASGSGSGWGLSRWTSATSATDNGKERRAQAMIGGSPLARTQSTQSYENKKKKKKSRSLSLFSSSSNNNDSDDGGGRSMGKSLSVPTNGTTPVSPNFPPPASPHTPVSPLPQSRHKGTRMLNGRVYGQKRPHTSPAANNPFASARDDEDEFVEWGYGGMGSVKGAKSAGVGVGRAGGGVVNWERLHGGVGVGGAGRGANAEAARKAREVQEEEDDGSGMGWVRKRREERERKKRELEEEEERRKKEEREKEKEVVVESTSAMSTPTPTRTSSSVVDASIPEAAPEIDTGDDKILSEEPESMTEAKQVGKDNLGSFVFGSSASPSPSTLTPTLEKEISAPTSASSGVYEHTPEVVPVPPSRPRHHHHHSSHSHHHHHHKRSTSGLKSPLVQSPVITPTASYVGSTATSPAPLSAGGEEQQQTQVKKEDAVVLDGVTASTGDVPMEDASAKKRRGSLSSVSSSSSTTSNSNSDSEDDDEEGSEEGAQRREVEDIEEEDEEEEEGEEEREKRRKTALGAGVEKVSRHKE</sequence>
<feature type="compositionally biased region" description="Acidic residues" evidence="1">
    <location>
        <begin position="775"/>
        <end position="785"/>
    </location>
</feature>
<feature type="compositionally biased region" description="Acidic residues" evidence="1">
    <location>
        <begin position="794"/>
        <end position="808"/>
    </location>
</feature>
<keyword evidence="3" id="KW-1185">Reference proteome</keyword>
<dbReference type="Proteomes" id="UP000521872">
    <property type="component" value="Unassembled WGS sequence"/>
</dbReference>
<evidence type="ECO:0000313" key="3">
    <source>
        <dbReference type="Proteomes" id="UP000521872"/>
    </source>
</evidence>
<feature type="compositionally biased region" description="Low complexity" evidence="1">
    <location>
        <begin position="760"/>
        <end position="774"/>
    </location>
</feature>
<evidence type="ECO:0000313" key="2">
    <source>
        <dbReference type="EMBL" id="KAF4615091.1"/>
    </source>
</evidence>
<gene>
    <name evidence="2" type="ORF">D9613_003284</name>
</gene>
<feature type="compositionally biased region" description="Low complexity" evidence="1">
    <location>
        <begin position="623"/>
        <end position="635"/>
    </location>
</feature>
<feature type="compositionally biased region" description="Low complexity" evidence="1">
    <location>
        <begin position="1"/>
        <end position="15"/>
    </location>
</feature>
<feature type="compositionally biased region" description="Pro residues" evidence="1">
    <location>
        <begin position="399"/>
        <end position="413"/>
    </location>
</feature>
<feature type="compositionally biased region" description="Basic residues" evidence="1">
    <location>
        <begin position="664"/>
        <end position="684"/>
    </location>
</feature>
<feature type="compositionally biased region" description="Low complexity" evidence="1">
    <location>
        <begin position="560"/>
        <end position="577"/>
    </location>
</feature>
<feature type="region of interest" description="Disordered" evidence="1">
    <location>
        <begin position="289"/>
        <end position="421"/>
    </location>
</feature>
<feature type="compositionally biased region" description="Polar residues" evidence="1">
    <location>
        <begin position="23"/>
        <end position="48"/>
    </location>
</feature>
<protein>
    <submittedName>
        <fullName evidence="2">Uncharacterized protein</fullName>
    </submittedName>
</protein>
<proteinExistence type="predicted"/>
<feature type="region of interest" description="Disordered" evidence="1">
    <location>
        <begin position="1"/>
        <end position="59"/>
    </location>
</feature>
<feature type="compositionally biased region" description="Low complexity" evidence="1">
    <location>
        <begin position="362"/>
        <end position="373"/>
    </location>
</feature>
<feature type="region of interest" description="Disordered" evidence="1">
    <location>
        <begin position="92"/>
        <end position="266"/>
    </location>
</feature>
<feature type="compositionally biased region" description="Basic and acidic residues" evidence="1">
    <location>
        <begin position="529"/>
        <end position="559"/>
    </location>
</feature>
<name>A0A8H4QQ47_9AGAR</name>
<reference evidence="2 3" key="1">
    <citation type="submission" date="2019-12" db="EMBL/GenBank/DDBJ databases">
        <authorList>
            <person name="Floudas D."/>
            <person name="Bentzer J."/>
            <person name="Ahren D."/>
            <person name="Johansson T."/>
            <person name="Persson P."/>
            <person name="Tunlid A."/>
        </authorList>
    </citation>
    <scope>NUCLEOTIDE SEQUENCE [LARGE SCALE GENOMIC DNA]</scope>
    <source>
        <strain evidence="2 3">CBS 102.39</strain>
    </source>
</reference>
<feature type="region of interest" description="Disordered" evidence="1">
    <location>
        <begin position="493"/>
        <end position="830"/>
    </location>
</feature>
<feature type="compositionally biased region" description="Polar residues" evidence="1">
    <location>
        <begin position="317"/>
        <end position="326"/>
    </location>
</feature>
<feature type="compositionally biased region" description="Polar residues" evidence="1">
    <location>
        <begin position="685"/>
        <end position="713"/>
    </location>
</feature>